<sequence length="419" mass="47008">MSLQIREEARLDIEAAARSFNPTEPLDSPSRRQQNWPWWPLLPLYPYGNRCTIRRALIPGHVWSFEQLQGIFHVVVPIRMVVVSVPGGLLAYAPVAPTRTCLALMRELEAIHGPLLAIVLPSSSGLEHKLPVPAFARAFPGAAVWVTPKQWSFPLNLPLRTLGFPAGRTRVLFEQGLPFPTVLDWQRLGPIDIELGWFCEASCFHRPSGSLLVTDGLIALDDVLPELLNADPTAVLFHARESGREPLRDTPERRRRGWQRLLLLSLYLRPDCLELPPLSSCLGDALAPGLRNRRSYFGLYPFRWRDDWQDCVHRVVRGGTPQVAPILERLVFPRRRAAMAHWLAALADLPATQLVPCHFRAPVPLAKDSLRQVLENWCRGPRQDDASISGFLQRLDRTLVAAGLVSGEEDVLLGGRVVD</sequence>
<dbReference type="PANTHER" id="PTHR33835:SF2">
    <property type="entry name" value="LYSINE-TRNA LIGASE"/>
    <property type="match status" value="1"/>
</dbReference>
<dbReference type="EMBL" id="SRMO01000054">
    <property type="protein sequence ID" value="TGG93029.1"/>
    <property type="molecule type" value="Genomic_DNA"/>
</dbReference>
<proteinExistence type="predicted"/>
<dbReference type="InterPro" id="IPR025638">
    <property type="entry name" value="DUF4336"/>
</dbReference>
<evidence type="ECO:0000313" key="1">
    <source>
        <dbReference type="EMBL" id="TGG93029.1"/>
    </source>
</evidence>
<organism evidence="1 2">
    <name type="scientific">Aphanocapsa feldmannii 277cV</name>
    <dbReference type="NCBI Taxonomy" id="2507553"/>
    <lineage>
        <taxon>Bacteria</taxon>
        <taxon>Bacillati</taxon>
        <taxon>Cyanobacteriota</taxon>
        <taxon>Cyanophyceae</taxon>
        <taxon>Oscillatoriophycideae</taxon>
        <taxon>Chroococcales</taxon>
        <taxon>Microcystaceae</taxon>
        <taxon>Aphanocapsa</taxon>
    </lineage>
</organism>
<accession>A0A524RNU7</accession>
<comment type="caution">
    <text evidence="1">The sequence shown here is derived from an EMBL/GenBank/DDBJ whole genome shotgun (WGS) entry which is preliminary data.</text>
</comment>
<protein>
    <submittedName>
        <fullName evidence="1">DUF4336 domain-containing protein</fullName>
    </submittedName>
</protein>
<dbReference type="Pfam" id="PF14234">
    <property type="entry name" value="DUF4336"/>
    <property type="match status" value="1"/>
</dbReference>
<gene>
    <name evidence="1" type="ORF">ERJ67_04500</name>
</gene>
<evidence type="ECO:0000313" key="2">
    <source>
        <dbReference type="Proteomes" id="UP000317990"/>
    </source>
</evidence>
<dbReference type="PANTHER" id="PTHR33835">
    <property type="entry name" value="YALI0C07656P"/>
    <property type="match status" value="1"/>
</dbReference>
<reference evidence="1 2" key="1">
    <citation type="journal article" date="2019" name="mSystems">
        <title>Life at home and on the roam: Genomic adaptions reflect the dual lifestyle of an intracellular, facultative symbiont.</title>
        <authorList>
            <person name="Burgsdorf I."/>
        </authorList>
    </citation>
    <scope>NUCLEOTIDE SEQUENCE [LARGE SCALE GENOMIC DNA]</scope>
    <source>
        <strain evidence="1">277cV</strain>
    </source>
</reference>
<name>A0A524RNU7_9CHRO</name>
<dbReference type="Proteomes" id="UP000317990">
    <property type="component" value="Unassembled WGS sequence"/>
</dbReference>
<dbReference type="AlphaFoldDB" id="A0A524RNU7"/>